<keyword evidence="3 5" id="KW-1133">Transmembrane helix</keyword>
<evidence type="ECO:0000313" key="6">
    <source>
        <dbReference type="EMBL" id="TDO99409.1"/>
    </source>
</evidence>
<dbReference type="Pfam" id="PF01124">
    <property type="entry name" value="MAPEG"/>
    <property type="match status" value="1"/>
</dbReference>
<organism evidence="6 7">
    <name type="scientific">Marinomonas balearica</name>
    <dbReference type="NCBI Taxonomy" id="491947"/>
    <lineage>
        <taxon>Bacteria</taxon>
        <taxon>Pseudomonadati</taxon>
        <taxon>Pseudomonadota</taxon>
        <taxon>Gammaproteobacteria</taxon>
        <taxon>Oceanospirillales</taxon>
        <taxon>Oceanospirillaceae</taxon>
        <taxon>Marinomonas</taxon>
    </lineage>
</organism>
<reference evidence="6 7" key="1">
    <citation type="submission" date="2019-03" db="EMBL/GenBank/DDBJ databases">
        <title>Genomic Encyclopedia of Type Strains, Phase III (KMG-III): the genomes of soil and plant-associated and newly described type strains.</title>
        <authorList>
            <person name="Whitman W."/>
        </authorList>
    </citation>
    <scope>NUCLEOTIDE SEQUENCE [LARGE SCALE GENOMIC DNA]</scope>
    <source>
        <strain evidence="6 7">CECT 7378</strain>
    </source>
</reference>
<feature type="transmembrane region" description="Helical" evidence="5">
    <location>
        <begin position="6"/>
        <end position="23"/>
    </location>
</feature>
<dbReference type="PANTHER" id="PTHR35814">
    <property type="match status" value="1"/>
</dbReference>
<evidence type="ECO:0000256" key="3">
    <source>
        <dbReference type="ARBA" id="ARBA00022989"/>
    </source>
</evidence>
<evidence type="ECO:0000256" key="5">
    <source>
        <dbReference type="SAM" id="Phobius"/>
    </source>
</evidence>
<dbReference type="SUPFAM" id="SSF161084">
    <property type="entry name" value="MAPEG domain-like"/>
    <property type="match status" value="1"/>
</dbReference>
<keyword evidence="4 5" id="KW-0472">Membrane</keyword>
<sequence length="131" mass="14417">MIVTPIYASLIALLFVYLSVRVIKLRRLQKIGIGDGDNLLLKRAMRVHSNCAEYAPIGVILLACLEFQGFSVIFVHALGLMLLLGRLIHAYGVSQSKENLIFRVSGMMLTFSSITLSSICLLGYTIKLGLS</sequence>
<keyword evidence="7" id="KW-1185">Reference proteome</keyword>
<comment type="subcellular location">
    <subcellularLocation>
        <location evidence="1">Membrane</location>
    </subcellularLocation>
</comment>
<gene>
    <name evidence="6" type="ORF">DFP79_0390</name>
</gene>
<evidence type="ECO:0000256" key="2">
    <source>
        <dbReference type="ARBA" id="ARBA00022692"/>
    </source>
</evidence>
<dbReference type="EMBL" id="SNXC01000009">
    <property type="protein sequence ID" value="TDO99409.1"/>
    <property type="molecule type" value="Genomic_DNA"/>
</dbReference>
<dbReference type="PANTHER" id="PTHR35814:SF1">
    <property type="entry name" value="GLUTATHIONE S-TRANSFERASE-RELATED"/>
    <property type="match status" value="1"/>
</dbReference>
<protein>
    <recommendedName>
        <fullName evidence="8">Glutathione metabolism protein</fullName>
    </recommendedName>
</protein>
<dbReference type="GO" id="GO:0016020">
    <property type="term" value="C:membrane"/>
    <property type="evidence" value="ECO:0007669"/>
    <property type="project" value="UniProtKB-SubCell"/>
</dbReference>
<dbReference type="AlphaFoldDB" id="A0A4R6MGX5"/>
<evidence type="ECO:0000256" key="4">
    <source>
        <dbReference type="ARBA" id="ARBA00023136"/>
    </source>
</evidence>
<feature type="transmembrane region" description="Helical" evidence="5">
    <location>
        <begin position="100"/>
        <end position="126"/>
    </location>
</feature>
<dbReference type="Proteomes" id="UP000294656">
    <property type="component" value="Unassembled WGS sequence"/>
</dbReference>
<dbReference type="InterPro" id="IPR023352">
    <property type="entry name" value="MAPEG-like_dom_sf"/>
</dbReference>
<dbReference type="Gene3D" id="1.20.120.550">
    <property type="entry name" value="Membrane associated eicosanoid/glutathione metabolism-like domain"/>
    <property type="match status" value="1"/>
</dbReference>
<dbReference type="RefSeq" id="WP_133502269.1">
    <property type="nucleotide sequence ID" value="NZ_SNXC01000009.1"/>
</dbReference>
<evidence type="ECO:0000256" key="1">
    <source>
        <dbReference type="ARBA" id="ARBA00004370"/>
    </source>
</evidence>
<evidence type="ECO:0000313" key="7">
    <source>
        <dbReference type="Proteomes" id="UP000294656"/>
    </source>
</evidence>
<dbReference type="OrthoDB" id="8537976at2"/>
<proteinExistence type="predicted"/>
<evidence type="ECO:0008006" key="8">
    <source>
        <dbReference type="Google" id="ProtNLM"/>
    </source>
</evidence>
<comment type="caution">
    <text evidence="6">The sequence shown here is derived from an EMBL/GenBank/DDBJ whole genome shotgun (WGS) entry which is preliminary data.</text>
</comment>
<keyword evidence="2 5" id="KW-0812">Transmembrane</keyword>
<name>A0A4R6MGX5_9GAMM</name>
<accession>A0A4R6MGX5</accession>
<feature type="transmembrane region" description="Helical" evidence="5">
    <location>
        <begin position="69"/>
        <end position="88"/>
    </location>
</feature>
<dbReference type="InterPro" id="IPR001129">
    <property type="entry name" value="Membr-assoc_MAPEG"/>
</dbReference>